<gene>
    <name evidence="3" type="ORF">Mic7113_5666</name>
</gene>
<proteinExistence type="predicted"/>
<evidence type="ECO:0000313" key="4">
    <source>
        <dbReference type="Proteomes" id="UP000010471"/>
    </source>
</evidence>
<protein>
    <submittedName>
        <fullName evidence="3">SH3 domain-containing protein</fullName>
    </submittedName>
</protein>
<feature type="domain" description="SH3b" evidence="2">
    <location>
        <begin position="40"/>
        <end position="97"/>
    </location>
</feature>
<sequence>MINWSHFWLALALSTSVITVGLPAQAAKVCKVTDPTGTPLNVRAQPNGRVINALKNGREVNIEAITNDSNGRPWAKVGGYYKGEYRIWGWVLREFISCYES</sequence>
<keyword evidence="1" id="KW-0732">Signal</keyword>
<dbReference type="eggNOG" id="ENOG50335TB">
    <property type="taxonomic scope" value="Bacteria"/>
</dbReference>
<evidence type="ECO:0000256" key="1">
    <source>
        <dbReference type="SAM" id="SignalP"/>
    </source>
</evidence>
<evidence type="ECO:0000259" key="2">
    <source>
        <dbReference type="Pfam" id="PF08239"/>
    </source>
</evidence>
<dbReference type="KEGG" id="mic:Mic7113_5666"/>
<accession>K9WM82</accession>
<name>K9WM82_9CYAN</name>
<dbReference type="HOGENOM" id="CLU_179978_0_0_3"/>
<dbReference type="EMBL" id="CP003630">
    <property type="protein sequence ID" value="AFZ21293.1"/>
    <property type="molecule type" value="Genomic_DNA"/>
</dbReference>
<dbReference type="STRING" id="1173027.Mic7113_5666"/>
<dbReference type="RefSeq" id="WP_015185426.1">
    <property type="nucleotide sequence ID" value="NC_019738.1"/>
</dbReference>
<evidence type="ECO:0000313" key="3">
    <source>
        <dbReference type="EMBL" id="AFZ21293.1"/>
    </source>
</evidence>
<dbReference type="OrthoDB" id="574458at2"/>
<dbReference type="PATRIC" id="fig|1173027.3.peg.6283"/>
<organism evidence="3 4">
    <name type="scientific">Allocoleopsis franciscana PCC 7113</name>
    <dbReference type="NCBI Taxonomy" id="1173027"/>
    <lineage>
        <taxon>Bacteria</taxon>
        <taxon>Bacillati</taxon>
        <taxon>Cyanobacteriota</taxon>
        <taxon>Cyanophyceae</taxon>
        <taxon>Coleofasciculales</taxon>
        <taxon>Coleofasciculaceae</taxon>
        <taxon>Allocoleopsis</taxon>
        <taxon>Allocoleopsis franciscana</taxon>
    </lineage>
</organism>
<dbReference type="Pfam" id="PF08239">
    <property type="entry name" value="SH3_3"/>
    <property type="match status" value="1"/>
</dbReference>
<feature type="chain" id="PRO_5003937476" evidence="1">
    <location>
        <begin position="27"/>
        <end position="101"/>
    </location>
</feature>
<reference evidence="3 4" key="1">
    <citation type="submission" date="2012-06" db="EMBL/GenBank/DDBJ databases">
        <title>Finished chromosome of genome of Microcoleus sp. PCC 7113.</title>
        <authorList>
            <consortium name="US DOE Joint Genome Institute"/>
            <person name="Gugger M."/>
            <person name="Coursin T."/>
            <person name="Rippka R."/>
            <person name="Tandeau De Marsac N."/>
            <person name="Huntemann M."/>
            <person name="Wei C.-L."/>
            <person name="Han J."/>
            <person name="Detter J.C."/>
            <person name="Han C."/>
            <person name="Tapia R."/>
            <person name="Chen A."/>
            <person name="Kyrpides N."/>
            <person name="Mavromatis K."/>
            <person name="Markowitz V."/>
            <person name="Szeto E."/>
            <person name="Ivanova N."/>
            <person name="Pagani I."/>
            <person name="Pati A."/>
            <person name="Goodwin L."/>
            <person name="Nordberg H.P."/>
            <person name="Cantor M.N."/>
            <person name="Hua S.X."/>
            <person name="Woyke T."/>
            <person name="Kerfeld C.A."/>
        </authorList>
    </citation>
    <scope>NUCLEOTIDE SEQUENCE [LARGE SCALE GENOMIC DNA]</scope>
    <source>
        <strain evidence="3 4">PCC 7113</strain>
    </source>
</reference>
<dbReference type="Proteomes" id="UP000010471">
    <property type="component" value="Chromosome"/>
</dbReference>
<keyword evidence="4" id="KW-1185">Reference proteome</keyword>
<dbReference type="Gene3D" id="2.30.30.40">
    <property type="entry name" value="SH3 Domains"/>
    <property type="match status" value="1"/>
</dbReference>
<dbReference type="InterPro" id="IPR003646">
    <property type="entry name" value="SH3-like_bac-type"/>
</dbReference>
<feature type="signal peptide" evidence="1">
    <location>
        <begin position="1"/>
        <end position="26"/>
    </location>
</feature>
<dbReference type="AlphaFoldDB" id="K9WM82"/>